<dbReference type="Proteomes" id="UP000765509">
    <property type="component" value="Unassembled WGS sequence"/>
</dbReference>
<dbReference type="GO" id="GO:0003723">
    <property type="term" value="F:RNA binding"/>
    <property type="evidence" value="ECO:0007669"/>
    <property type="project" value="UniProtKB-KW"/>
</dbReference>
<dbReference type="EMBL" id="AVOT02000506">
    <property type="protein sequence ID" value="MBW0463217.1"/>
    <property type="molecule type" value="Genomic_DNA"/>
</dbReference>
<dbReference type="PROSITE" id="PS50994">
    <property type="entry name" value="INTEGRASE"/>
    <property type="match status" value="1"/>
</dbReference>
<evidence type="ECO:0000259" key="3">
    <source>
        <dbReference type="PROSITE" id="PS50994"/>
    </source>
</evidence>
<dbReference type="InterPro" id="IPR036397">
    <property type="entry name" value="RNaseH_sf"/>
</dbReference>
<evidence type="ECO:0000313" key="4">
    <source>
        <dbReference type="EMBL" id="MBW0463217.1"/>
    </source>
</evidence>
<dbReference type="Gene3D" id="3.30.420.10">
    <property type="entry name" value="Ribonuclease H-like superfamily/Ribonuclease H"/>
    <property type="match status" value="1"/>
</dbReference>
<evidence type="ECO:0000313" key="5">
    <source>
        <dbReference type="Proteomes" id="UP000765509"/>
    </source>
</evidence>
<dbReference type="PANTHER" id="PTHR37984">
    <property type="entry name" value="PROTEIN CBG26694"/>
    <property type="match status" value="1"/>
</dbReference>
<evidence type="ECO:0000256" key="2">
    <source>
        <dbReference type="SAM" id="MobiDB-lite"/>
    </source>
</evidence>
<keyword evidence="5" id="KW-1185">Reference proteome</keyword>
<organism evidence="4 5">
    <name type="scientific">Austropuccinia psidii MF-1</name>
    <dbReference type="NCBI Taxonomy" id="1389203"/>
    <lineage>
        <taxon>Eukaryota</taxon>
        <taxon>Fungi</taxon>
        <taxon>Dikarya</taxon>
        <taxon>Basidiomycota</taxon>
        <taxon>Pucciniomycotina</taxon>
        <taxon>Pucciniomycetes</taxon>
        <taxon>Pucciniales</taxon>
        <taxon>Sphaerophragmiaceae</taxon>
        <taxon>Austropuccinia</taxon>
    </lineage>
</organism>
<dbReference type="GO" id="GO:0005634">
    <property type="term" value="C:nucleus"/>
    <property type="evidence" value="ECO:0007669"/>
    <property type="project" value="UniProtKB-ARBA"/>
</dbReference>
<comment type="caution">
    <text evidence="4">The sequence shown here is derived from an EMBL/GenBank/DDBJ whole genome shotgun (WGS) entry which is preliminary data.</text>
</comment>
<gene>
    <name evidence="4" type="ORF">O181_002932</name>
</gene>
<feature type="domain" description="Integrase catalytic" evidence="3">
    <location>
        <begin position="1"/>
        <end position="153"/>
    </location>
</feature>
<sequence length="214" mass="24363">MVDRYSKSVECLPYHKEDKAMDTELSFWNNIIATCGVPKIIISDRDPSFASEPLTNLYDILATKHAFSTAYHPQTDDLAERMIQTMKTCYTSERFIAEEKEYNKQSYDKAHTQPNFNEGDKVLLSTLNFDNLKGPSKMIDSFVGPLTIIRLIGENVANVRLTGEFSWKHQVFPVSLFKPYHQTGEDKGPSRNKSHTPQDIVEVEDSPGPVKKDN</sequence>
<dbReference type="InterPro" id="IPR056924">
    <property type="entry name" value="SH3_Tf2-1"/>
</dbReference>
<evidence type="ECO:0000256" key="1">
    <source>
        <dbReference type="ARBA" id="ARBA00022884"/>
    </source>
</evidence>
<dbReference type="InterPro" id="IPR050951">
    <property type="entry name" value="Retrovirus_Pol_polyprotein"/>
</dbReference>
<protein>
    <recommendedName>
        <fullName evidence="3">Integrase catalytic domain-containing protein</fullName>
    </recommendedName>
</protein>
<dbReference type="OrthoDB" id="3158924at2759"/>
<dbReference type="AlphaFoldDB" id="A0A9Q3BDR0"/>
<name>A0A9Q3BDR0_9BASI</name>
<proteinExistence type="predicted"/>
<dbReference type="GO" id="GO:0015074">
    <property type="term" value="P:DNA integration"/>
    <property type="evidence" value="ECO:0007669"/>
    <property type="project" value="InterPro"/>
</dbReference>
<reference evidence="4" key="1">
    <citation type="submission" date="2021-03" db="EMBL/GenBank/DDBJ databases">
        <title>Draft genome sequence of rust myrtle Austropuccinia psidii MF-1, a brazilian biotype.</title>
        <authorList>
            <person name="Quecine M.C."/>
            <person name="Pachon D.M.R."/>
            <person name="Bonatelli M.L."/>
            <person name="Correr F.H."/>
            <person name="Franceschini L.M."/>
            <person name="Leite T.F."/>
            <person name="Margarido G.R.A."/>
            <person name="Almeida C.A."/>
            <person name="Ferrarezi J.A."/>
            <person name="Labate C.A."/>
        </authorList>
    </citation>
    <scope>NUCLEOTIDE SEQUENCE</scope>
    <source>
        <strain evidence="4">MF-1</strain>
    </source>
</reference>
<dbReference type="SUPFAM" id="SSF53098">
    <property type="entry name" value="Ribonuclease H-like"/>
    <property type="match status" value="1"/>
</dbReference>
<keyword evidence="1" id="KW-0694">RNA-binding</keyword>
<dbReference type="InterPro" id="IPR001584">
    <property type="entry name" value="Integrase_cat-core"/>
</dbReference>
<accession>A0A9Q3BDR0</accession>
<dbReference type="InterPro" id="IPR012337">
    <property type="entry name" value="RNaseH-like_sf"/>
</dbReference>
<dbReference type="Pfam" id="PF24626">
    <property type="entry name" value="SH3_Tf2-1"/>
    <property type="match status" value="1"/>
</dbReference>
<feature type="region of interest" description="Disordered" evidence="2">
    <location>
        <begin position="182"/>
        <end position="214"/>
    </location>
</feature>
<dbReference type="PANTHER" id="PTHR37984:SF5">
    <property type="entry name" value="PROTEIN NYNRIN-LIKE"/>
    <property type="match status" value="1"/>
</dbReference>